<dbReference type="Gene3D" id="3.40.50.2000">
    <property type="entry name" value="Glycogen Phosphorylase B"/>
    <property type="match status" value="2"/>
</dbReference>
<dbReference type="PANTHER" id="PTHR45947">
    <property type="entry name" value="SULFOQUINOVOSYL TRANSFERASE SQD2"/>
    <property type="match status" value="1"/>
</dbReference>
<dbReference type="AlphaFoldDB" id="A0AAX3BC45"/>
<protein>
    <submittedName>
        <fullName evidence="3">Glycosyltransferase family 4 protein</fullName>
    </submittedName>
</protein>
<dbReference type="InterPro" id="IPR001296">
    <property type="entry name" value="Glyco_trans_1"/>
</dbReference>
<dbReference type="PANTHER" id="PTHR45947:SF3">
    <property type="entry name" value="SULFOQUINOVOSYL TRANSFERASE SQD2"/>
    <property type="match status" value="1"/>
</dbReference>
<feature type="domain" description="Glycosyltransferase subfamily 4-like N-terminal" evidence="2">
    <location>
        <begin position="17"/>
        <end position="175"/>
    </location>
</feature>
<dbReference type="Pfam" id="PF00534">
    <property type="entry name" value="Glycos_transf_1"/>
    <property type="match status" value="1"/>
</dbReference>
<dbReference type="SUPFAM" id="SSF53756">
    <property type="entry name" value="UDP-Glycosyltransferase/glycogen phosphorylase"/>
    <property type="match status" value="1"/>
</dbReference>
<dbReference type="InterPro" id="IPR028098">
    <property type="entry name" value="Glyco_trans_4-like_N"/>
</dbReference>
<dbReference type="KEGG" id="taqu:KDW03_10270"/>
<dbReference type="CDD" id="cd03801">
    <property type="entry name" value="GT4_PimA-like"/>
    <property type="match status" value="1"/>
</dbReference>
<accession>A0AAX3BC45</accession>
<evidence type="ECO:0000313" key="4">
    <source>
        <dbReference type="Proteomes" id="UP001056539"/>
    </source>
</evidence>
<dbReference type="EMBL" id="CP073355">
    <property type="protein sequence ID" value="URA09854.1"/>
    <property type="molecule type" value="Genomic_DNA"/>
</dbReference>
<proteinExistence type="predicted"/>
<dbReference type="GO" id="GO:0016757">
    <property type="term" value="F:glycosyltransferase activity"/>
    <property type="evidence" value="ECO:0007669"/>
    <property type="project" value="InterPro"/>
</dbReference>
<feature type="domain" description="Glycosyl transferase family 1" evidence="1">
    <location>
        <begin position="183"/>
        <end position="345"/>
    </location>
</feature>
<organism evidence="3 4">
    <name type="scientific">Thermospira aquatica</name>
    <dbReference type="NCBI Taxonomy" id="2828656"/>
    <lineage>
        <taxon>Bacteria</taxon>
        <taxon>Pseudomonadati</taxon>
        <taxon>Spirochaetota</taxon>
        <taxon>Spirochaetia</taxon>
        <taxon>Brevinematales</taxon>
        <taxon>Thermospiraceae</taxon>
        <taxon>Thermospira</taxon>
    </lineage>
</organism>
<sequence length="376" mass="43774">MKVLVVNWRDIFHPEAGGAEVHIHELLKRKPPDWEVDFLSARFHGCQTLEKTPWYTIYRLFSNFFLNFSFFWWWQTQGKQKSYDLVIDDISKIPLATPWYIKEVPVVALMHHIHGKSLYTILPWYLATYVFLMERFFLRAYVRTPLLAVSPSTTRELQKLYPYQKLSVVYNGVSLAPISFETKIAEREKVPLVVYLGRLKSYKRVDHFLRMAHRIHASHPQVKFVIAGQGEEREKLEKLSKDLGLEGCVEFYGFIDEEAKQALLRRAWVMVLPSEKEGWGIVVIEANALGTPVVAYEIPGLKDSIQHGNTGLLVENGSIEALVKAVEKLLEESSLWEEFSKKALEWAARFHWDEMARDFYARIGEIVEEFHGRKTL</sequence>
<dbReference type="RefSeq" id="WP_271434986.1">
    <property type="nucleotide sequence ID" value="NZ_CP073355.1"/>
</dbReference>
<dbReference type="Pfam" id="PF13439">
    <property type="entry name" value="Glyco_transf_4"/>
    <property type="match status" value="1"/>
</dbReference>
<name>A0AAX3BC45_9SPIR</name>
<evidence type="ECO:0000313" key="3">
    <source>
        <dbReference type="EMBL" id="URA09854.1"/>
    </source>
</evidence>
<dbReference type="InterPro" id="IPR050194">
    <property type="entry name" value="Glycosyltransferase_grp1"/>
</dbReference>
<evidence type="ECO:0000259" key="2">
    <source>
        <dbReference type="Pfam" id="PF13439"/>
    </source>
</evidence>
<reference evidence="3" key="1">
    <citation type="submission" date="2021-04" db="EMBL/GenBank/DDBJ databases">
        <authorList>
            <person name="Postec A."/>
        </authorList>
    </citation>
    <scope>NUCLEOTIDE SEQUENCE</scope>
    <source>
        <strain evidence="3">F1F22</strain>
    </source>
</reference>
<reference evidence="3" key="2">
    <citation type="submission" date="2022-06" db="EMBL/GenBank/DDBJ databases">
        <title>Thermospira aquatica gen. nov., sp. nov.</title>
        <authorList>
            <person name="Ben Ali Gam Z."/>
            <person name="Labat M."/>
        </authorList>
    </citation>
    <scope>NUCLEOTIDE SEQUENCE</scope>
    <source>
        <strain evidence="3">F1F22</strain>
    </source>
</reference>
<gene>
    <name evidence="3" type="ORF">KDW03_10270</name>
</gene>
<keyword evidence="4" id="KW-1185">Reference proteome</keyword>
<dbReference type="Proteomes" id="UP001056539">
    <property type="component" value="Chromosome"/>
</dbReference>
<evidence type="ECO:0000259" key="1">
    <source>
        <dbReference type="Pfam" id="PF00534"/>
    </source>
</evidence>